<accession>A0A0G4H6H7</accession>
<dbReference type="AlphaFoldDB" id="A0A0G4H6H7"/>
<proteinExistence type="predicted"/>
<feature type="signal peptide" evidence="1">
    <location>
        <begin position="1"/>
        <end position="22"/>
    </location>
</feature>
<dbReference type="EMBL" id="CDMZ01001931">
    <property type="protein sequence ID" value="CEM39442.1"/>
    <property type="molecule type" value="Genomic_DNA"/>
</dbReference>
<sequence length="138" mass="14781">MKGIQRVLGVLIVLALPLGCLSGEFICTFTDAACREKKRCQNCYSIDDDLRNRSYAYFISQGRVQQMFFFDSQECGGDAVVTTLGKYDPGDCIAVGHLGSIEVENGASRLSGRRGLSFAALSAVGGLALLAFQLGGRS</sequence>
<evidence type="ECO:0000313" key="2">
    <source>
        <dbReference type="EMBL" id="CEM39442.1"/>
    </source>
</evidence>
<feature type="chain" id="PRO_5005191036" evidence="1">
    <location>
        <begin position="23"/>
        <end position="138"/>
    </location>
</feature>
<reference evidence="2" key="1">
    <citation type="submission" date="2014-11" db="EMBL/GenBank/DDBJ databases">
        <authorList>
            <person name="Otto D Thomas"/>
            <person name="Naeem Raeece"/>
        </authorList>
    </citation>
    <scope>NUCLEOTIDE SEQUENCE</scope>
</reference>
<keyword evidence="1" id="KW-0732">Signal</keyword>
<protein>
    <submittedName>
        <fullName evidence="2">Uncharacterized protein</fullName>
    </submittedName>
</protein>
<evidence type="ECO:0000256" key="1">
    <source>
        <dbReference type="SAM" id="SignalP"/>
    </source>
</evidence>
<name>A0A0G4H6H7_9ALVE</name>
<organism evidence="2">
    <name type="scientific">Chromera velia CCMP2878</name>
    <dbReference type="NCBI Taxonomy" id="1169474"/>
    <lineage>
        <taxon>Eukaryota</taxon>
        <taxon>Sar</taxon>
        <taxon>Alveolata</taxon>
        <taxon>Colpodellida</taxon>
        <taxon>Chromeraceae</taxon>
        <taxon>Chromera</taxon>
    </lineage>
</organism>
<dbReference type="VEuPathDB" id="CryptoDB:Cvel_5771"/>
<gene>
    <name evidence="2" type="ORF">Cvel_5771</name>
</gene>